<protein>
    <recommendedName>
        <fullName evidence="5">Copper chaperone PCu(A)C</fullName>
    </recommendedName>
</protein>
<feature type="signal peptide" evidence="2">
    <location>
        <begin position="1"/>
        <end position="31"/>
    </location>
</feature>
<evidence type="ECO:0000313" key="3">
    <source>
        <dbReference type="EMBL" id="SMB26445.1"/>
    </source>
</evidence>
<keyword evidence="2" id="KW-0732">Signal</keyword>
<dbReference type="Gene3D" id="2.60.40.1890">
    <property type="entry name" value="PCu(A)C copper chaperone"/>
    <property type="match status" value="1"/>
</dbReference>
<dbReference type="EMBL" id="LT837803">
    <property type="protein sequence ID" value="SMB26445.1"/>
    <property type="molecule type" value="Genomic_DNA"/>
</dbReference>
<dbReference type="SUPFAM" id="SSF110087">
    <property type="entry name" value="DR1885-like metal-binding protein"/>
    <property type="match status" value="1"/>
</dbReference>
<dbReference type="PANTHER" id="PTHR36302">
    <property type="entry name" value="BLR7088 PROTEIN"/>
    <property type="match status" value="1"/>
</dbReference>
<dbReference type="InterPro" id="IPR036182">
    <property type="entry name" value="PCuAC_sf"/>
</dbReference>
<name>A0A7Z7HR13_9PROT</name>
<dbReference type="Proteomes" id="UP000242886">
    <property type="component" value="Chromosome SDENCHOL"/>
</dbReference>
<evidence type="ECO:0000313" key="4">
    <source>
        <dbReference type="Proteomes" id="UP000242886"/>
    </source>
</evidence>
<keyword evidence="4" id="KW-1185">Reference proteome</keyword>
<sequence>MAVKKLLRSLCHAAACVVLAALVVAPTLALAQQVAVSAAWVRSTVAGQGAAAAYLELTAREPARLVGASTPLAGATELHQMVMDGGVMKMRPLPFLELPAGKTVVLRPGSYHFMLLELKQVLRAGEQVPLSLRIEGHDKQRFTLDVRAEVRGVAAASSPASGKAATDHAHHMHH</sequence>
<accession>A0A7Z7HR13</accession>
<organism evidence="3 4">
    <name type="scientific">Sterolibacterium denitrificans</name>
    <dbReference type="NCBI Taxonomy" id="157592"/>
    <lineage>
        <taxon>Bacteria</taxon>
        <taxon>Pseudomonadati</taxon>
        <taxon>Pseudomonadota</taxon>
        <taxon>Betaproteobacteria</taxon>
        <taxon>Nitrosomonadales</taxon>
        <taxon>Sterolibacteriaceae</taxon>
        <taxon>Sterolibacterium</taxon>
    </lineage>
</organism>
<gene>
    <name evidence="3" type="ORF">SDENCHOL_20140</name>
</gene>
<dbReference type="InterPro" id="IPR007410">
    <property type="entry name" value="LpqE-like"/>
</dbReference>
<feature type="chain" id="PRO_5030548279" description="Copper chaperone PCu(A)C" evidence="2">
    <location>
        <begin position="32"/>
        <end position="174"/>
    </location>
</feature>
<reference evidence="3" key="1">
    <citation type="submission" date="2017-03" db="EMBL/GenBank/DDBJ databases">
        <authorList>
            <consortium name="AG Boll"/>
        </authorList>
    </citation>
    <scope>NUCLEOTIDE SEQUENCE [LARGE SCALE GENOMIC DNA]</scope>
    <source>
        <strain evidence="3">Chol</strain>
    </source>
</reference>
<feature type="region of interest" description="Disordered" evidence="1">
    <location>
        <begin position="155"/>
        <end position="174"/>
    </location>
</feature>
<evidence type="ECO:0008006" key="5">
    <source>
        <dbReference type="Google" id="ProtNLM"/>
    </source>
</evidence>
<dbReference type="PANTHER" id="PTHR36302:SF1">
    <property type="entry name" value="COPPER CHAPERONE PCU(A)C"/>
    <property type="match status" value="1"/>
</dbReference>
<feature type="compositionally biased region" description="Low complexity" evidence="1">
    <location>
        <begin position="155"/>
        <end position="164"/>
    </location>
</feature>
<dbReference type="InterPro" id="IPR058248">
    <property type="entry name" value="Lxx211020-like"/>
</dbReference>
<dbReference type="AlphaFoldDB" id="A0A7Z7HR13"/>
<evidence type="ECO:0000256" key="2">
    <source>
        <dbReference type="SAM" id="SignalP"/>
    </source>
</evidence>
<feature type="compositionally biased region" description="Basic and acidic residues" evidence="1">
    <location>
        <begin position="165"/>
        <end position="174"/>
    </location>
</feature>
<dbReference type="Pfam" id="PF04314">
    <property type="entry name" value="PCuAC"/>
    <property type="match status" value="1"/>
</dbReference>
<evidence type="ECO:0000256" key="1">
    <source>
        <dbReference type="SAM" id="MobiDB-lite"/>
    </source>
</evidence>
<proteinExistence type="predicted"/>